<name>A0A1H3RAW3_9FIRM</name>
<dbReference type="Proteomes" id="UP000198625">
    <property type="component" value="Unassembled WGS sequence"/>
</dbReference>
<sequence length="546" mass="61643">MKKLTKSSIVLLILTLVLSLFLSGCGQSNSTKDSAKKYLRLAKDVELATMDQHIATDELSFETISATIEGLYTLDKDGNIIPAIALSEEVSDDGLTYTFKLRENAKWSNGEPVTANDFVFSWRRLVDPKTASEYNFIMDVAGVKNASKIVEGELPKEELGIEAIDDYTLKITLDRPVPYFKSLTTFASFFPLNEKFVTEKGDKYALEPENLLANGPFKMVEWNKGYGYKLDKNSYYYDAEKVKIDGIDFRIIKDNQTAALKFESNELDVAKISSELVDKYKSSPSYNQVDGGFLWYMSFNHENEVFSNINIRRAFTHAINKEHIAIKILNDGSRPADFFIPIGLATGPDGKDFREDGTTYAKYDKDLALEYWNKAKAELGKENIEVEILFDDAETIKKMSEFIQAELETNLPGLTVKLKAQPKKNRLELMRGGNFEAGVTRWGPDYADPLTYLELFLTGSSSNTPNYSSEEYDNIIFDVSRGELAGDPEKRWEAMKEAERIILEKDAIVAPLFQSGYTFLINPKVKGIESHTVGTTFIYKNVEISE</sequence>
<evidence type="ECO:0000259" key="5">
    <source>
        <dbReference type="Pfam" id="PF00496"/>
    </source>
</evidence>
<dbReference type="FunFam" id="3.90.76.10:FF:000001">
    <property type="entry name" value="Oligopeptide ABC transporter substrate-binding protein"/>
    <property type="match status" value="1"/>
</dbReference>
<feature type="domain" description="Solute-binding protein family 5" evidence="5">
    <location>
        <begin position="80"/>
        <end position="462"/>
    </location>
</feature>
<keyword evidence="4" id="KW-0732">Signal</keyword>
<dbReference type="OrthoDB" id="9801912at2"/>
<protein>
    <submittedName>
        <fullName evidence="6">Oligopeptide transport system substrate-binding protein</fullName>
    </submittedName>
</protein>
<proteinExistence type="inferred from homology"/>
<dbReference type="Gene3D" id="3.40.190.10">
    <property type="entry name" value="Periplasmic binding protein-like II"/>
    <property type="match status" value="1"/>
</dbReference>
<evidence type="ECO:0000256" key="4">
    <source>
        <dbReference type="ARBA" id="ARBA00022729"/>
    </source>
</evidence>
<dbReference type="Gene3D" id="3.10.105.10">
    <property type="entry name" value="Dipeptide-binding Protein, Domain 3"/>
    <property type="match status" value="1"/>
</dbReference>
<dbReference type="EMBL" id="FNQE01000026">
    <property type="protein sequence ID" value="SDZ22776.1"/>
    <property type="molecule type" value="Genomic_DNA"/>
</dbReference>
<dbReference type="GO" id="GO:0015833">
    <property type="term" value="P:peptide transport"/>
    <property type="evidence" value="ECO:0007669"/>
    <property type="project" value="TreeGrafter"/>
</dbReference>
<evidence type="ECO:0000313" key="6">
    <source>
        <dbReference type="EMBL" id="SDZ22776.1"/>
    </source>
</evidence>
<dbReference type="GO" id="GO:0030288">
    <property type="term" value="C:outer membrane-bounded periplasmic space"/>
    <property type="evidence" value="ECO:0007669"/>
    <property type="project" value="UniProtKB-ARBA"/>
</dbReference>
<accession>A0A1H3RAW3</accession>
<dbReference type="PROSITE" id="PS01040">
    <property type="entry name" value="SBP_BACTERIAL_5"/>
    <property type="match status" value="1"/>
</dbReference>
<dbReference type="InterPro" id="IPR023765">
    <property type="entry name" value="SBP_5_CS"/>
</dbReference>
<dbReference type="PANTHER" id="PTHR30290">
    <property type="entry name" value="PERIPLASMIC BINDING COMPONENT OF ABC TRANSPORTER"/>
    <property type="match status" value="1"/>
</dbReference>
<dbReference type="FunFam" id="3.10.105.10:FF:000001">
    <property type="entry name" value="Oligopeptide ABC transporter, oligopeptide-binding protein"/>
    <property type="match status" value="1"/>
</dbReference>
<keyword evidence="7" id="KW-1185">Reference proteome</keyword>
<evidence type="ECO:0000313" key="7">
    <source>
        <dbReference type="Proteomes" id="UP000198625"/>
    </source>
</evidence>
<dbReference type="CDD" id="cd08504">
    <property type="entry name" value="PBP2_OppA"/>
    <property type="match status" value="1"/>
</dbReference>
<dbReference type="InterPro" id="IPR000914">
    <property type="entry name" value="SBP_5_dom"/>
</dbReference>
<dbReference type="Gene3D" id="3.90.76.10">
    <property type="entry name" value="Dipeptide-binding Protein, Domain 1"/>
    <property type="match status" value="1"/>
</dbReference>
<comment type="similarity">
    <text evidence="2">Belongs to the bacterial solute-binding protein 5 family.</text>
</comment>
<dbReference type="InterPro" id="IPR030678">
    <property type="entry name" value="Peptide/Ni-bd"/>
</dbReference>
<gene>
    <name evidence="6" type="ORF">SAMN05660462_02298</name>
</gene>
<dbReference type="PANTHER" id="PTHR30290:SF10">
    <property type="entry name" value="PERIPLASMIC OLIGOPEPTIDE-BINDING PROTEIN-RELATED"/>
    <property type="match status" value="1"/>
</dbReference>
<keyword evidence="3" id="KW-0813">Transport</keyword>
<dbReference type="InterPro" id="IPR039424">
    <property type="entry name" value="SBP_5"/>
</dbReference>
<dbReference type="PROSITE" id="PS51257">
    <property type="entry name" value="PROKAR_LIPOPROTEIN"/>
    <property type="match status" value="1"/>
</dbReference>
<evidence type="ECO:0000256" key="3">
    <source>
        <dbReference type="ARBA" id="ARBA00022448"/>
    </source>
</evidence>
<comment type="subcellular location">
    <subcellularLocation>
        <location evidence="1">Cell membrane</location>
        <topology evidence="1">Lipid-anchor</topology>
    </subcellularLocation>
</comment>
<dbReference type="AlphaFoldDB" id="A0A1H3RAW3"/>
<evidence type="ECO:0000256" key="2">
    <source>
        <dbReference type="ARBA" id="ARBA00005695"/>
    </source>
</evidence>
<organism evidence="6 7">
    <name type="scientific">Proteiniborus ethanoligenes</name>
    <dbReference type="NCBI Taxonomy" id="415015"/>
    <lineage>
        <taxon>Bacteria</taxon>
        <taxon>Bacillati</taxon>
        <taxon>Bacillota</taxon>
        <taxon>Clostridia</taxon>
        <taxon>Eubacteriales</taxon>
        <taxon>Proteiniborus</taxon>
    </lineage>
</organism>
<dbReference type="GO" id="GO:0043190">
    <property type="term" value="C:ATP-binding cassette (ABC) transporter complex"/>
    <property type="evidence" value="ECO:0007669"/>
    <property type="project" value="InterPro"/>
</dbReference>
<evidence type="ECO:0000256" key="1">
    <source>
        <dbReference type="ARBA" id="ARBA00004193"/>
    </source>
</evidence>
<dbReference type="PIRSF" id="PIRSF002741">
    <property type="entry name" value="MppA"/>
    <property type="match status" value="1"/>
</dbReference>
<dbReference type="RefSeq" id="WP_091731370.1">
    <property type="nucleotide sequence ID" value="NZ_FNQE01000026.1"/>
</dbReference>
<dbReference type="GO" id="GO:1904680">
    <property type="term" value="F:peptide transmembrane transporter activity"/>
    <property type="evidence" value="ECO:0007669"/>
    <property type="project" value="TreeGrafter"/>
</dbReference>
<dbReference type="SUPFAM" id="SSF53850">
    <property type="entry name" value="Periplasmic binding protein-like II"/>
    <property type="match status" value="1"/>
</dbReference>
<dbReference type="STRING" id="415015.SAMN05660462_02298"/>
<reference evidence="6 7" key="1">
    <citation type="submission" date="2016-10" db="EMBL/GenBank/DDBJ databases">
        <authorList>
            <person name="de Groot N.N."/>
        </authorList>
    </citation>
    <scope>NUCLEOTIDE SEQUENCE [LARGE SCALE GENOMIC DNA]</scope>
    <source>
        <strain evidence="6 7">DSM 21650</strain>
    </source>
</reference>
<dbReference type="Pfam" id="PF00496">
    <property type="entry name" value="SBP_bac_5"/>
    <property type="match status" value="1"/>
</dbReference>